<dbReference type="Pfam" id="PF01035">
    <property type="entry name" value="DNA_binding_1"/>
    <property type="match status" value="1"/>
</dbReference>
<dbReference type="Proteomes" id="UP000814176">
    <property type="component" value="Unassembled WGS sequence"/>
</dbReference>
<evidence type="ECO:0000256" key="1">
    <source>
        <dbReference type="ARBA" id="ARBA00022763"/>
    </source>
</evidence>
<dbReference type="GeneID" id="72003566"/>
<feature type="compositionally biased region" description="Acidic residues" evidence="2">
    <location>
        <begin position="122"/>
        <end position="147"/>
    </location>
</feature>
<keyword evidence="1" id="KW-0227">DNA damage</keyword>
<dbReference type="PANTHER" id="PTHR42942">
    <property type="entry name" value="6-O-METHYLGUANINE DNA METHYLTRANSFERASE"/>
    <property type="match status" value="1"/>
</dbReference>
<dbReference type="RefSeq" id="XP_047782327.1">
    <property type="nucleotide sequence ID" value="XM_047922834.1"/>
</dbReference>
<dbReference type="InterPro" id="IPR036388">
    <property type="entry name" value="WH-like_DNA-bd_sf"/>
</dbReference>
<name>A0ABQ8KQG0_9APHY</name>
<protein>
    <submittedName>
        <fullName evidence="4">DNA binding methylated-DNA-cysteine S-methyltransferase</fullName>
    </submittedName>
</protein>
<dbReference type="InterPro" id="IPR014048">
    <property type="entry name" value="MethylDNA_cys_MeTrfase_DNA-bd"/>
</dbReference>
<accession>A0ABQ8KQG0</accession>
<evidence type="ECO:0000256" key="2">
    <source>
        <dbReference type="SAM" id="MobiDB-lite"/>
    </source>
</evidence>
<sequence length="147" mass="16039">MDSAQFHAAVYHVARQIPPQHVTSYGHIAKLLGMPRHSRHVGQALKFVSPDVQPPIPWYRVIASSGMISSRGPGTTGADRQRQELEAEGIEVNVGRMGDLRVDLRRYGWFPAPGTVDTGVELNEDGEADVDASEATSEDGDDSEEET</sequence>
<evidence type="ECO:0000313" key="5">
    <source>
        <dbReference type="Proteomes" id="UP000814176"/>
    </source>
</evidence>
<evidence type="ECO:0000259" key="3">
    <source>
        <dbReference type="Pfam" id="PF01035"/>
    </source>
</evidence>
<gene>
    <name evidence="4" type="ORF">C8Q71DRAFT_741862</name>
</gene>
<dbReference type="Gene3D" id="1.10.10.10">
    <property type="entry name" value="Winged helix-like DNA-binding domain superfamily/Winged helix DNA-binding domain"/>
    <property type="match status" value="1"/>
</dbReference>
<comment type="caution">
    <text evidence="4">The sequence shown here is derived from an EMBL/GenBank/DDBJ whole genome shotgun (WGS) entry which is preliminary data.</text>
</comment>
<feature type="region of interest" description="Disordered" evidence="2">
    <location>
        <begin position="112"/>
        <end position="147"/>
    </location>
</feature>
<dbReference type="SUPFAM" id="SSF46767">
    <property type="entry name" value="Methylated DNA-protein cysteine methyltransferase, C-terminal domain"/>
    <property type="match status" value="1"/>
</dbReference>
<dbReference type="EMBL" id="JADCUA010000004">
    <property type="protein sequence ID" value="KAH9840861.1"/>
    <property type="molecule type" value="Genomic_DNA"/>
</dbReference>
<proteinExistence type="predicted"/>
<dbReference type="CDD" id="cd06445">
    <property type="entry name" value="ATase"/>
    <property type="match status" value="1"/>
</dbReference>
<dbReference type="InterPro" id="IPR052520">
    <property type="entry name" value="ATL_DNA_repair"/>
</dbReference>
<evidence type="ECO:0000313" key="4">
    <source>
        <dbReference type="EMBL" id="KAH9840861.1"/>
    </source>
</evidence>
<dbReference type="InterPro" id="IPR036217">
    <property type="entry name" value="MethylDNA_cys_MeTrfase_DNAb"/>
</dbReference>
<dbReference type="PANTHER" id="PTHR42942:SF1">
    <property type="entry name" value="ALKYLTRANSFERASE-LIKE PROTEIN 1"/>
    <property type="match status" value="1"/>
</dbReference>
<keyword evidence="5" id="KW-1185">Reference proteome</keyword>
<feature type="domain" description="Methylated-DNA-[protein]-cysteine S-methyltransferase DNA binding" evidence="3">
    <location>
        <begin position="5"/>
        <end position="90"/>
    </location>
</feature>
<organism evidence="4 5">
    <name type="scientific">Rhodofomes roseus</name>
    <dbReference type="NCBI Taxonomy" id="34475"/>
    <lineage>
        <taxon>Eukaryota</taxon>
        <taxon>Fungi</taxon>
        <taxon>Dikarya</taxon>
        <taxon>Basidiomycota</taxon>
        <taxon>Agaricomycotina</taxon>
        <taxon>Agaricomycetes</taxon>
        <taxon>Polyporales</taxon>
        <taxon>Rhodofomes</taxon>
    </lineage>
</organism>
<reference evidence="4 5" key="1">
    <citation type="journal article" date="2021" name="Environ. Microbiol.">
        <title>Gene family expansions and transcriptome signatures uncover fungal adaptations to wood decay.</title>
        <authorList>
            <person name="Hage H."/>
            <person name="Miyauchi S."/>
            <person name="Viragh M."/>
            <person name="Drula E."/>
            <person name="Min B."/>
            <person name="Chaduli D."/>
            <person name="Navarro D."/>
            <person name="Favel A."/>
            <person name="Norest M."/>
            <person name="Lesage-Meessen L."/>
            <person name="Balint B."/>
            <person name="Merenyi Z."/>
            <person name="de Eugenio L."/>
            <person name="Morin E."/>
            <person name="Martinez A.T."/>
            <person name="Baldrian P."/>
            <person name="Stursova M."/>
            <person name="Martinez M.J."/>
            <person name="Novotny C."/>
            <person name="Magnuson J.K."/>
            <person name="Spatafora J.W."/>
            <person name="Maurice S."/>
            <person name="Pangilinan J."/>
            <person name="Andreopoulos W."/>
            <person name="LaButti K."/>
            <person name="Hundley H."/>
            <person name="Na H."/>
            <person name="Kuo A."/>
            <person name="Barry K."/>
            <person name="Lipzen A."/>
            <person name="Henrissat B."/>
            <person name="Riley R."/>
            <person name="Ahrendt S."/>
            <person name="Nagy L.G."/>
            <person name="Grigoriev I.V."/>
            <person name="Martin F."/>
            <person name="Rosso M.N."/>
        </authorList>
    </citation>
    <scope>NUCLEOTIDE SEQUENCE [LARGE SCALE GENOMIC DNA]</scope>
    <source>
        <strain evidence="4 5">CIRM-BRFM 1785</strain>
    </source>
</reference>